<evidence type="ECO:0000256" key="2">
    <source>
        <dbReference type="PIRSR" id="PIRSR000390-1"/>
    </source>
</evidence>
<dbReference type="RefSeq" id="WP_187066102.1">
    <property type="nucleotide sequence ID" value="NZ_JACRVF010000001.1"/>
</dbReference>
<protein>
    <submittedName>
        <fullName evidence="5">UDP-4-amino-4, 6-dideoxy-N-acetyl-beta-L-altrosamine transaminase</fullName>
        <ecNumber evidence="5">2.6.1.92</ecNumber>
    </submittedName>
</protein>
<gene>
    <name evidence="5" type="primary">pseC</name>
    <name evidence="5" type="ORF">H8S84_04760</name>
</gene>
<keyword evidence="5" id="KW-0032">Aminotransferase</keyword>
<dbReference type="Proteomes" id="UP000603640">
    <property type="component" value="Unassembled WGS sequence"/>
</dbReference>
<dbReference type="PANTHER" id="PTHR30244:SF34">
    <property type="entry name" value="DTDP-4-AMINO-4,6-DIDEOXYGALACTOSE TRANSAMINASE"/>
    <property type="match status" value="1"/>
</dbReference>
<keyword evidence="6" id="KW-1185">Reference proteome</keyword>
<accession>A0A923N3D0</accession>
<proteinExistence type="inferred from homology"/>
<dbReference type="InterPro" id="IPR000653">
    <property type="entry name" value="DegT/StrS_aminotransferase"/>
</dbReference>
<keyword evidence="5" id="KW-0808">Transferase</keyword>
<dbReference type="InterPro" id="IPR015421">
    <property type="entry name" value="PyrdxlP-dep_Trfase_major"/>
</dbReference>
<sequence length="401" mass="44924">MTQNSELRTNNKPIPYGRQHITDDDIAAVVETLQSDFLTQGPKVAEFEQAFAEYVGAKYAVACSNGTAALHLCTMALGVNKESRVITTPITFVASANCVRYCGGTVEFSDIDPDTALLDIHKVRQLLESKPKGYYSGIIPVDFAGNPVNLEEFRKLADEFGLWIIEDACHAPGGYFIDSKGEKQLCGNGRYADLAIFSFHPVKHIATGEGGMVTTNDEKLYQELLKLRTHGITRDPALMEENHGGWYMEMQELGYNYRIPDMLCALGISQLRRADAGLARRRGIAKVYDKAFDNHSGIKVLGTSPDVFDAEGETGHAYHLYVIKVEDRRGLYDFLHQHNIFAQVHYIPAHTMPYYRSLGYKKGDYPEAENYYAGCLSLPMYPSLTQEEQEFVIEKVKEFLG</sequence>
<dbReference type="NCBIfam" id="TIGR03588">
    <property type="entry name" value="PseC"/>
    <property type="match status" value="1"/>
</dbReference>
<dbReference type="GO" id="GO:0030170">
    <property type="term" value="F:pyridoxal phosphate binding"/>
    <property type="evidence" value="ECO:0007669"/>
    <property type="project" value="TreeGrafter"/>
</dbReference>
<dbReference type="GO" id="GO:0008483">
    <property type="term" value="F:transaminase activity"/>
    <property type="evidence" value="ECO:0007669"/>
    <property type="project" value="UniProtKB-KW"/>
</dbReference>
<dbReference type="InterPro" id="IPR020026">
    <property type="entry name" value="PseC"/>
</dbReference>
<evidence type="ECO:0000256" key="4">
    <source>
        <dbReference type="RuleBase" id="RU004508"/>
    </source>
</evidence>
<dbReference type="EC" id="2.6.1.92" evidence="5"/>
<dbReference type="Gene3D" id="3.40.640.10">
    <property type="entry name" value="Type I PLP-dependent aspartate aminotransferase-like (Major domain)"/>
    <property type="match status" value="1"/>
</dbReference>
<keyword evidence="3 4" id="KW-0663">Pyridoxal phosphate</keyword>
<feature type="active site" description="Proton acceptor" evidence="2">
    <location>
        <position position="203"/>
    </location>
</feature>
<evidence type="ECO:0000256" key="1">
    <source>
        <dbReference type="ARBA" id="ARBA00037999"/>
    </source>
</evidence>
<feature type="modified residue" description="N6-(pyridoxal phosphate)lysine" evidence="3">
    <location>
        <position position="203"/>
    </location>
</feature>
<organism evidence="5 6">
    <name type="scientific">Pontibacter cellulosilyticus</name>
    <dbReference type="NCBI Taxonomy" id="1720253"/>
    <lineage>
        <taxon>Bacteria</taxon>
        <taxon>Pseudomonadati</taxon>
        <taxon>Bacteroidota</taxon>
        <taxon>Cytophagia</taxon>
        <taxon>Cytophagales</taxon>
        <taxon>Hymenobacteraceae</taxon>
        <taxon>Pontibacter</taxon>
    </lineage>
</organism>
<reference evidence="5" key="1">
    <citation type="submission" date="2020-08" db="EMBL/GenBank/DDBJ databases">
        <title>Pontibacter sp. SD6 16S ribosomal RNA gene Genome sequencing and assembly.</title>
        <authorList>
            <person name="Kang M."/>
        </authorList>
    </citation>
    <scope>NUCLEOTIDE SEQUENCE</scope>
    <source>
        <strain evidence="5">SD6</strain>
    </source>
</reference>
<dbReference type="EMBL" id="JACRVF010000001">
    <property type="protein sequence ID" value="MBC5992145.1"/>
    <property type="molecule type" value="Genomic_DNA"/>
</dbReference>
<dbReference type="PIRSF" id="PIRSF000390">
    <property type="entry name" value="PLP_StrS"/>
    <property type="match status" value="1"/>
</dbReference>
<comment type="similarity">
    <text evidence="1 4">Belongs to the DegT/DnrJ/EryC1 family.</text>
</comment>
<evidence type="ECO:0000313" key="5">
    <source>
        <dbReference type="EMBL" id="MBC5992145.1"/>
    </source>
</evidence>
<dbReference type="SUPFAM" id="SSF53383">
    <property type="entry name" value="PLP-dependent transferases"/>
    <property type="match status" value="1"/>
</dbReference>
<evidence type="ECO:0000313" key="6">
    <source>
        <dbReference type="Proteomes" id="UP000603640"/>
    </source>
</evidence>
<name>A0A923N3D0_9BACT</name>
<comment type="caution">
    <text evidence="5">The sequence shown here is derived from an EMBL/GenBank/DDBJ whole genome shotgun (WGS) entry which is preliminary data.</text>
</comment>
<dbReference type="InterPro" id="IPR015424">
    <property type="entry name" value="PyrdxlP-dep_Trfase"/>
</dbReference>
<dbReference type="CDD" id="cd00616">
    <property type="entry name" value="AHBA_syn"/>
    <property type="match status" value="1"/>
</dbReference>
<dbReference type="GO" id="GO:0000271">
    <property type="term" value="P:polysaccharide biosynthetic process"/>
    <property type="evidence" value="ECO:0007669"/>
    <property type="project" value="TreeGrafter"/>
</dbReference>
<dbReference type="Gene3D" id="3.90.1150.10">
    <property type="entry name" value="Aspartate Aminotransferase, domain 1"/>
    <property type="match status" value="1"/>
</dbReference>
<dbReference type="AlphaFoldDB" id="A0A923N3D0"/>
<dbReference type="Pfam" id="PF01041">
    <property type="entry name" value="DegT_DnrJ_EryC1"/>
    <property type="match status" value="1"/>
</dbReference>
<dbReference type="InterPro" id="IPR015422">
    <property type="entry name" value="PyrdxlP-dep_Trfase_small"/>
</dbReference>
<dbReference type="PANTHER" id="PTHR30244">
    <property type="entry name" value="TRANSAMINASE"/>
    <property type="match status" value="1"/>
</dbReference>
<evidence type="ECO:0000256" key="3">
    <source>
        <dbReference type="PIRSR" id="PIRSR000390-2"/>
    </source>
</evidence>